<dbReference type="Proteomes" id="UP001194746">
    <property type="component" value="Unassembled WGS sequence"/>
</dbReference>
<dbReference type="InterPro" id="IPR018713">
    <property type="entry name" value="MPAB/Lcp_cat_dom"/>
</dbReference>
<comment type="caution">
    <text evidence="6">The sequence shown here is derived from an EMBL/GenBank/DDBJ whole genome shotgun (WGS) entry which is preliminary data.</text>
</comment>
<dbReference type="PROSITE" id="PS50082">
    <property type="entry name" value="WD_REPEATS_2"/>
    <property type="match status" value="1"/>
</dbReference>
<gene>
    <name evidence="6" type="ORF">FE257_003941</name>
</gene>
<dbReference type="PANTHER" id="PTHR22838:SF0">
    <property type="entry name" value="WD REPEAT-CONTAINING PROTEIN 26"/>
    <property type="match status" value="1"/>
</dbReference>
<dbReference type="SUPFAM" id="SSF50978">
    <property type="entry name" value="WD40 repeat-like"/>
    <property type="match status" value="1"/>
</dbReference>
<dbReference type="InterPro" id="IPR006595">
    <property type="entry name" value="CTLH_C"/>
</dbReference>
<dbReference type="EMBL" id="VCAU01000018">
    <property type="protein sequence ID" value="KAF9891475.1"/>
    <property type="molecule type" value="Genomic_DNA"/>
</dbReference>
<evidence type="ECO:0000256" key="2">
    <source>
        <dbReference type="ARBA" id="ARBA00022737"/>
    </source>
</evidence>
<dbReference type="PROSITE" id="PS50294">
    <property type="entry name" value="WD_REPEATS_REGION"/>
    <property type="match status" value="1"/>
</dbReference>
<dbReference type="Pfam" id="PF00400">
    <property type="entry name" value="WD40"/>
    <property type="match status" value="3"/>
</dbReference>
<dbReference type="PANTHER" id="PTHR22838">
    <property type="entry name" value="WD REPEAT PROTEIN 26-RELATED"/>
    <property type="match status" value="1"/>
</dbReference>
<reference evidence="6" key="1">
    <citation type="journal article" date="2019" name="Beilstein J. Org. Chem.">
        <title>Nanangenines: drimane sesquiterpenoids as the dominant metabolite cohort of a novel Australian fungus, Aspergillus nanangensis.</title>
        <authorList>
            <person name="Lacey H.J."/>
            <person name="Gilchrist C.L.M."/>
            <person name="Crombie A."/>
            <person name="Kalaitzis J.A."/>
            <person name="Vuong D."/>
            <person name="Rutledge P.J."/>
            <person name="Turner P."/>
            <person name="Pitt J.I."/>
            <person name="Lacey E."/>
            <person name="Chooi Y.H."/>
            <person name="Piggott A.M."/>
        </authorList>
    </citation>
    <scope>NUCLEOTIDE SEQUENCE</scope>
    <source>
        <strain evidence="6">MST-FP2251</strain>
    </source>
</reference>
<name>A0AAD4GWA1_ASPNN</name>
<dbReference type="SMART" id="SM00320">
    <property type="entry name" value="WD40"/>
    <property type="match status" value="6"/>
</dbReference>
<evidence type="ECO:0000313" key="7">
    <source>
        <dbReference type="Proteomes" id="UP001194746"/>
    </source>
</evidence>
<feature type="region of interest" description="Disordered" evidence="4">
    <location>
        <begin position="465"/>
        <end position="642"/>
    </location>
</feature>
<evidence type="ECO:0000256" key="1">
    <source>
        <dbReference type="ARBA" id="ARBA00022574"/>
    </source>
</evidence>
<dbReference type="AlphaFoldDB" id="A0AAD4GWA1"/>
<dbReference type="Gene3D" id="2.130.10.10">
    <property type="entry name" value="YVTN repeat-like/Quinoprotein amine dehydrogenase"/>
    <property type="match status" value="1"/>
</dbReference>
<evidence type="ECO:0000313" key="6">
    <source>
        <dbReference type="EMBL" id="KAF9891475.1"/>
    </source>
</evidence>
<accession>A0AAD4GWA1</accession>
<feature type="compositionally biased region" description="Pro residues" evidence="4">
    <location>
        <begin position="471"/>
        <end position="480"/>
    </location>
</feature>
<keyword evidence="1 3" id="KW-0853">WD repeat</keyword>
<dbReference type="PROSITE" id="PS50897">
    <property type="entry name" value="CTLH"/>
    <property type="match status" value="1"/>
</dbReference>
<feature type="compositionally biased region" description="Polar residues" evidence="4">
    <location>
        <begin position="545"/>
        <end position="557"/>
    </location>
</feature>
<dbReference type="InterPro" id="IPR001680">
    <property type="entry name" value="WD40_rpt"/>
</dbReference>
<dbReference type="GO" id="GO:0016491">
    <property type="term" value="F:oxidoreductase activity"/>
    <property type="evidence" value="ECO:0007669"/>
    <property type="project" value="InterPro"/>
</dbReference>
<keyword evidence="7" id="KW-1185">Reference proteome</keyword>
<evidence type="ECO:0000256" key="3">
    <source>
        <dbReference type="PROSITE-ProRule" id="PRU00221"/>
    </source>
</evidence>
<sequence length="1172" mass="130333">MGPNTRTHWDVSFEWTDLHQSQEQLRPQMFTYDKLVDDCLERLEVLAPSKNYQHRSDAVPIEGAPKLPKRDIFSLVKHHAKDDPKIQQLWDEINTVPEWVDWDQIKRGQEVFFRYGMPILNVLSFESLLGGMGSPRIVETLSRTGGFSVEAVRKRLLETLQHVLQVSMSLESMKPGGVGHTSSVRVRLLHASVRSRIMSLVKEKPEYFNIEELGVPISDLDCVATINTFSTSVIWLGLPRQGIFLRNQEINDYLALWRLVAYYMGTPTDPFKDQAHGKAIMESLLASEIDPTDTGKILANNIVVGLEYSAPTYASKEFMEAMARLLNGDKLSDRLALARPGFYYQALVWGYCFIVMVTCYGLRMIPPLDAAFIELRRKLYYTIITDKEEGLGGESFFEFKYVPFYTRTTKAGKRRAHAKPPKPGIEALAQLGVLAGVASITALLAGAVADLPVFDLANNAPSYIPSAAPDHPNPPIPPEPSSSSYPSLTAAETIASSSRPDYRHHSTTGAAESVQPPPTRRRRRRRTSSPDLEGHLAEATGALSGAQSGNQVGFQERQTTHVRPEGNSPSPKRRRLANMRPDGISSANIPSQASNGSVASPSQKSGFPYSQNGQTSYASNNVLSTGGLHANGSQKPRPSYFGHDREEVTRILIQSLYELGYNGAASLLSRESGYQLESPAVATFRGAVLEGRWAEAERILMQSFYPDGGIRSLSVDVETPTKERLVLVEDAELNEMLFYLRQQKFLELLEARDLGAALMVLRHELTPLNYDIGRLHALSSLLMCPPEHLHDQAGWDGSITSSRERLLSDLSRSISPSVMIPDNRLAILLDNVKQNQINRCLYHNTANAPSLYSDHKCDRDDFPLRTGIELSQHSDEVWYCQFSHDGTKLVTAGRDHTVNIYDTRTFAVIHKLTEHEDGVAHASWSPDDSKLITCSQDKKALTAAAWAADGESFVTASLDLSSQLCHWSMRGQPLYKWPGGFRVQDCAITPDGQRLIAADVEEKIHVYNFMTHEEEYCLPLKSKPTSVAVSNDSRHMLVNLSEGQIQLIEIDTTDVIRRFQGQKQGSFVIRSTFGGAAENFVVSGSEDSRVYVWHKENGTLVEMLEGHISGCVNAISWNPRNPGMFASAGDDCLVRIWTRDRNNHQSAAADKHRALPTSGFARTSALRSTSSF</sequence>
<dbReference type="InterPro" id="IPR015943">
    <property type="entry name" value="WD40/YVTN_repeat-like_dom_sf"/>
</dbReference>
<reference evidence="6" key="2">
    <citation type="submission" date="2020-02" db="EMBL/GenBank/DDBJ databases">
        <authorList>
            <person name="Gilchrist C.L.M."/>
            <person name="Chooi Y.-H."/>
        </authorList>
    </citation>
    <scope>NUCLEOTIDE SEQUENCE</scope>
    <source>
        <strain evidence="6">MST-FP2251</strain>
    </source>
</reference>
<dbReference type="Pfam" id="PF23627">
    <property type="entry name" value="LisH_WDR26"/>
    <property type="match status" value="1"/>
</dbReference>
<dbReference type="InterPro" id="IPR036322">
    <property type="entry name" value="WD40_repeat_dom_sf"/>
</dbReference>
<evidence type="ECO:0000259" key="5">
    <source>
        <dbReference type="PROSITE" id="PS50897"/>
    </source>
</evidence>
<feature type="compositionally biased region" description="Polar residues" evidence="4">
    <location>
        <begin position="585"/>
        <end position="624"/>
    </location>
</feature>
<feature type="compositionally biased region" description="Low complexity" evidence="4">
    <location>
        <begin position="481"/>
        <end position="491"/>
    </location>
</feature>
<dbReference type="InterPro" id="IPR051350">
    <property type="entry name" value="WD_repeat-ST_regulator"/>
</dbReference>
<dbReference type="GO" id="GO:0043161">
    <property type="term" value="P:proteasome-mediated ubiquitin-dependent protein catabolic process"/>
    <property type="evidence" value="ECO:0007669"/>
    <property type="project" value="TreeGrafter"/>
</dbReference>
<organism evidence="6 7">
    <name type="scientific">Aspergillus nanangensis</name>
    <dbReference type="NCBI Taxonomy" id="2582783"/>
    <lineage>
        <taxon>Eukaryota</taxon>
        <taxon>Fungi</taxon>
        <taxon>Dikarya</taxon>
        <taxon>Ascomycota</taxon>
        <taxon>Pezizomycotina</taxon>
        <taxon>Eurotiomycetes</taxon>
        <taxon>Eurotiomycetidae</taxon>
        <taxon>Eurotiales</taxon>
        <taxon>Aspergillaceae</taxon>
        <taxon>Aspergillus</taxon>
        <taxon>Aspergillus subgen. Circumdati</taxon>
    </lineage>
</organism>
<dbReference type="GO" id="GO:0034657">
    <property type="term" value="C:GID complex"/>
    <property type="evidence" value="ECO:0007669"/>
    <property type="project" value="TreeGrafter"/>
</dbReference>
<evidence type="ECO:0000256" key="4">
    <source>
        <dbReference type="SAM" id="MobiDB-lite"/>
    </source>
</evidence>
<keyword evidence="2" id="KW-0677">Repeat</keyword>
<protein>
    <recommendedName>
        <fullName evidence="5">CTLH domain-containing protein</fullName>
    </recommendedName>
</protein>
<dbReference type="Pfam" id="PF09995">
    <property type="entry name" value="MPAB_Lcp_cat"/>
    <property type="match status" value="1"/>
</dbReference>
<feature type="repeat" description="WD" evidence="3">
    <location>
        <begin position="870"/>
        <end position="911"/>
    </location>
</feature>
<feature type="domain" description="CTLH" evidence="5">
    <location>
        <begin position="684"/>
        <end position="756"/>
    </location>
</feature>
<proteinExistence type="predicted"/>